<proteinExistence type="predicted"/>
<keyword evidence="3" id="KW-1185">Reference proteome</keyword>
<dbReference type="RefSeq" id="WP_273737234.1">
    <property type="nucleotide sequence ID" value="NZ_JAQIVI010000055.1"/>
</dbReference>
<protein>
    <submittedName>
        <fullName evidence="2">Uncharacterized protein</fullName>
    </submittedName>
</protein>
<dbReference type="EMBL" id="JBHSWV010000055">
    <property type="protein sequence ID" value="MFC6764144.1"/>
    <property type="molecule type" value="Genomic_DNA"/>
</dbReference>
<evidence type="ECO:0000256" key="1">
    <source>
        <dbReference type="SAM" id="Phobius"/>
    </source>
</evidence>
<feature type="transmembrane region" description="Helical" evidence="1">
    <location>
        <begin position="32"/>
        <end position="50"/>
    </location>
</feature>
<name>A0ABD5SHT7_9EURY</name>
<feature type="transmembrane region" description="Helical" evidence="1">
    <location>
        <begin position="57"/>
        <end position="79"/>
    </location>
</feature>
<evidence type="ECO:0000313" key="3">
    <source>
        <dbReference type="Proteomes" id="UP001596383"/>
    </source>
</evidence>
<gene>
    <name evidence="2" type="ORF">ACFQE6_03490</name>
</gene>
<keyword evidence="1" id="KW-0472">Membrane</keyword>
<evidence type="ECO:0000313" key="2">
    <source>
        <dbReference type="EMBL" id="MFC6764144.1"/>
    </source>
</evidence>
<keyword evidence="1" id="KW-1133">Transmembrane helix</keyword>
<dbReference type="Proteomes" id="UP001596383">
    <property type="component" value="Unassembled WGS sequence"/>
</dbReference>
<dbReference type="AlphaFoldDB" id="A0ABD5SHT7"/>
<organism evidence="2 3">
    <name type="scientific">Natrinema soli</name>
    <dbReference type="NCBI Taxonomy" id="1930624"/>
    <lineage>
        <taxon>Archaea</taxon>
        <taxon>Methanobacteriati</taxon>
        <taxon>Methanobacteriota</taxon>
        <taxon>Stenosarchaea group</taxon>
        <taxon>Halobacteria</taxon>
        <taxon>Halobacteriales</taxon>
        <taxon>Natrialbaceae</taxon>
        <taxon>Natrinema</taxon>
    </lineage>
</organism>
<feature type="transmembrane region" description="Helical" evidence="1">
    <location>
        <begin position="91"/>
        <end position="110"/>
    </location>
</feature>
<reference evidence="2 3" key="1">
    <citation type="journal article" date="2019" name="Int. J. Syst. Evol. Microbiol.">
        <title>The Global Catalogue of Microorganisms (GCM) 10K type strain sequencing project: providing services to taxonomists for standard genome sequencing and annotation.</title>
        <authorList>
            <consortium name="The Broad Institute Genomics Platform"/>
            <consortium name="The Broad Institute Genome Sequencing Center for Infectious Disease"/>
            <person name="Wu L."/>
            <person name="Ma J."/>
        </authorList>
    </citation>
    <scope>NUCLEOTIDE SEQUENCE [LARGE SCALE GENOMIC DNA]</scope>
    <source>
        <strain evidence="2 3">LMG 29247</strain>
    </source>
</reference>
<comment type="caution">
    <text evidence="2">The sequence shown here is derived from an EMBL/GenBank/DDBJ whole genome shotgun (WGS) entry which is preliminary data.</text>
</comment>
<feature type="transmembrane region" description="Helical" evidence="1">
    <location>
        <begin position="9"/>
        <end position="26"/>
    </location>
</feature>
<accession>A0ABD5SHT7</accession>
<sequence length="123" mass="13076">MAGDHRPKVLALGYVPLVAFAAFIAVPDATMVLNLLVLPAYLAVVAYALRDGTLPELGWGIAALYAYGIIVSFGFSAVQEPLLDAELYGDVLLAIAVLSIAVLVGTYLTARRREDVGEPLFAR</sequence>
<keyword evidence="1" id="KW-0812">Transmembrane</keyword>